<protein>
    <submittedName>
        <fullName evidence="5">Alpha-galactosidase</fullName>
        <ecNumber evidence="5">3.2.1.22</ecNumber>
    </submittedName>
</protein>
<dbReference type="Pfam" id="PF16875">
    <property type="entry name" value="Glyco_hydro_36N"/>
    <property type="match status" value="1"/>
</dbReference>
<feature type="domain" description="Glycosyl hydrolase family 36 N-terminal" evidence="4">
    <location>
        <begin position="30"/>
        <end position="261"/>
    </location>
</feature>
<dbReference type="InterPro" id="IPR031705">
    <property type="entry name" value="Glyco_hydro_36_C"/>
</dbReference>
<evidence type="ECO:0000259" key="4">
    <source>
        <dbReference type="Pfam" id="PF16875"/>
    </source>
</evidence>
<evidence type="ECO:0000259" key="3">
    <source>
        <dbReference type="Pfam" id="PF16874"/>
    </source>
</evidence>
<gene>
    <name evidence="5" type="ORF">KCG45_09875</name>
</gene>
<dbReference type="InterPro" id="IPR050985">
    <property type="entry name" value="Alpha-glycosidase_related"/>
</dbReference>
<organism evidence="5 6">
    <name type="scientific">Erythrobacter ani</name>
    <dbReference type="NCBI Taxonomy" id="2827235"/>
    <lineage>
        <taxon>Bacteria</taxon>
        <taxon>Pseudomonadati</taxon>
        <taxon>Pseudomonadota</taxon>
        <taxon>Alphaproteobacteria</taxon>
        <taxon>Sphingomonadales</taxon>
        <taxon>Erythrobacteraceae</taxon>
        <taxon>Erythrobacter/Porphyrobacter group</taxon>
        <taxon>Erythrobacter</taxon>
    </lineage>
</organism>
<dbReference type="PANTHER" id="PTHR43053:SF3">
    <property type="entry name" value="ALPHA-GALACTOSIDASE C-RELATED"/>
    <property type="match status" value="1"/>
</dbReference>
<dbReference type="InterPro" id="IPR031704">
    <property type="entry name" value="Glyco_hydro_36_N"/>
</dbReference>
<reference evidence="5 6" key="1">
    <citation type="submission" date="2021-04" db="EMBL/GenBank/DDBJ databases">
        <authorList>
            <person name="Pira H."/>
            <person name="Risdian C."/>
            <person name="Wink J."/>
        </authorList>
    </citation>
    <scope>NUCLEOTIDE SEQUENCE [LARGE SCALE GENOMIC DNA]</scope>
    <source>
        <strain evidence="5 6">WH131</strain>
    </source>
</reference>
<dbReference type="CDD" id="cd14791">
    <property type="entry name" value="GH36"/>
    <property type="match status" value="1"/>
</dbReference>
<evidence type="ECO:0000256" key="2">
    <source>
        <dbReference type="ARBA" id="ARBA00023295"/>
    </source>
</evidence>
<dbReference type="EMBL" id="JAGSPB010000002">
    <property type="protein sequence ID" value="MBV7266486.1"/>
    <property type="molecule type" value="Genomic_DNA"/>
</dbReference>
<keyword evidence="1 5" id="KW-0378">Hydrolase</keyword>
<keyword evidence="2 5" id="KW-0326">Glycosidase</keyword>
<feature type="domain" description="Glycosyl hydrolase family 36 C-terminal" evidence="3">
    <location>
        <begin position="621"/>
        <end position="704"/>
    </location>
</feature>
<keyword evidence="6" id="KW-1185">Reference proteome</keyword>
<dbReference type="GO" id="GO:0004557">
    <property type="term" value="F:alpha-galactosidase activity"/>
    <property type="evidence" value="ECO:0007669"/>
    <property type="project" value="UniProtKB-EC"/>
</dbReference>
<evidence type="ECO:0000313" key="5">
    <source>
        <dbReference type="EMBL" id="MBV7266486.1"/>
    </source>
</evidence>
<dbReference type="Pfam" id="PF02065">
    <property type="entry name" value="Melibiase"/>
    <property type="match status" value="1"/>
</dbReference>
<dbReference type="Proteomes" id="UP000699975">
    <property type="component" value="Unassembled WGS sequence"/>
</dbReference>
<evidence type="ECO:0000313" key="6">
    <source>
        <dbReference type="Proteomes" id="UP000699975"/>
    </source>
</evidence>
<dbReference type="InterPro" id="IPR002252">
    <property type="entry name" value="Glyco_hydro_36"/>
</dbReference>
<proteinExistence type="predicted"/>
<evidence type="ECO:0000256" key="1">
    <source>
        <dbReference type="ARBA" id="ARBA00022801"/>
    </source>
</evidence>
<comment type="caution">
    <text evidence="5">The sequence shown here is derived from an EMBL/GenBank/DDBJ whole genome shotgun (WGS) entry which is preliminary data.</text>
</comment>
<accession>A0ABS6SN72</accession>
<sequence>MTRSASALPNCVELRAGGTLVAIEAEAGERPVMLYAGPDIPETGAAELALLTTRQHAPGSASIPLRGSLLNEIGTGVSGAPGLLAHRAGRDWAIDLRVVGIEKTGAAATTIRCEDRRSGIAVLHALAIEPGTGMLASATTIQNLNDDDLDIEWSAAMCLPFDPRLSRFISFTGKWAGEFATEEIPAFYGSIVRETRSGRTSHHAFPGGILAASETTETSGPAMGFHLAWSGNHRLRIEHSADNQAHVQAGELLLPGEIRLARGESYRTPDLLAAWSDEGLNGVSQSFHAHLTDTIADRRITSKPRPVHYNTWEAVYFNHDVQALIDLAERAASIGAERFVLDDGWFGARRNDRAGLGDWWVSKDVYPDGLHPVVHRVKELGMEFGLWFEPEMVNPDSDLFRAHPDWVLGVDGVEPIPSRNQLTLDLTRSEVRDHLFERIDALVREYKIDYIKWDMNRDTHFPGSGGKAATHKQTCAVYALIEDLRAAHPRLEIESCSSGGARADFGIMRRADRVWTSDNNDARKRHEIMRGASHFFPLWVLGNHVGPRRCHITGRRFDMAFRVGSAMLGHMGVELDLRAESEIDLGVLRAGIALHKKHRSLIHEGKFYRLPSPDGTNLIGCVSRDRSEALYSYAVLDTELATLPKRIVFLGLDETKRYCVRLVWPQHNPSISAPSIVDAADLVRDGHAFSGAALMNHGMQPPLTFPDTCLIYHLEARE</sequence>
<name>A0ABS6SN72_9SPHN</name>
<dbReference type="EC" id="3.2.1.22" evidence="5"/>
<dbReference type="Pfam" id="PF16874">
    <property type="entry name" value="Glyco_hydro_36C"/>
    <property type="match status" value="1"/>
</dbReference>
<dbReference type="PANTHER" id="PTHR43053">
    <property type="entry name" value="GLYCOSIDASE FAMILY 31"/>
    <property type="match status" value="1"/>
</dbReference>
<dbReference type="RefSeq" id="WP_218317076.1">
    <property type="nucleotide sequence ID" value="NZ_JAGSPB010000002.1"/>
</dbReference>